<protein>
    <recommendedName>
        <fullName evidence="1">Nif11 domain-containing protein</fullName>
    </recommendedName>
</protein>
<dbReference type="KEGG" id="npu:Npun_R3204"/>
<accession>B2IYS4</accession>
<dbReference type="PhylomeDB" id="B2IYS4"/>
<reference evidence="2 3" key="2">
    <citation type="journal article" date="2013" name="Plant Physiol.">
        <title>A Nostoc punctiforme Sugar Transporter Necessary to Establish a Cyanobacterium-Plant Symbiosis.</title>
        <authorList>
            <person name="Ekman M."/>
            <person name="Picossi S."/>
            <person name="Campbell E.L."/>
            <person name="Meeks J.C."/>
            <person name="Flores E."/>
        </authorList>
    </citation>
    <scope>NUCLEOTIDE SEQUENCE [LARGE SCALE GENOMIC DNA]</scope>
    <source>
        <strain evidence="3">ATCC 29133 / PCC 73102</strain>
    </source>
</reference>
<evidence type="ECO:0000313" key="2">
    <source>
        <dbReference type="EMBL" id="ACC81657.1"/>
    </source>
</evidence>
<name>B2IYS4_NOSP7</name>
<proteinExistence type="predicted"/>
<organism evidence="2 3">
    <name type="scientific">Nostoc punctiforme (strain ATCC 29133 / PCC 73102)</name>
    <dbReference type="NCBI Taxonomy" id="63737"/>
    <lineage>
        <taxon>Bacteria</taxon>
        <taxon>Bacillati</taxon>
        <taxon>Cyanobacteriota</taxon>
        <taxon>Cyanophyceae</taxon>
        <taxon>Nostocales</taxon>
        <taxon>Nostocaceae</taxon>
        <taxon>Nostoc</taxon>
    </lineage>
</organism>
<dbReference type="InterPro" id="IPR012903">
    <property type="entry name" value="Nif11"/>
</dbReference>
<dbReference type="EnsemblBacteria" id="ACC81657">
    <property type="protein sequence ID" value="ACC81657"/>
    <property type="gene ID" value="Npun_R3204"/>
</dbReference>
<dbReference type="STRING" id="63737.Npun_R3204"/>
<dbReference type="eggNOG" id="ENOG502ZIM8">
    <property type="taxonomic scope" value="Bacteria"/>
</dbReference>
<evidence type="ECO:0000259" key="1">
    <source>
        <dbReference type="Pfam" id="PF07862"/>
    </source>
</evidence>
<dbReference type="Pfam" id="PF07862">
    <property type="entry name" value="Nif11"/>
    <property type="match status" value="1"/>
</dbReference>
<dbReference type="OrthoDB" id="582870at2"/>
<dbReference type="HOGENOM" id="CLU_2247233_0_0_3"/>
<feature type="domain" description="Nif11" evidence="1">
    <location>
        <begin position="1"/>
        <end position="48"/>
    </location>
</feature>
<sequence length="104" mass="11638">MSIQSAKALYTKLLVDEEFRTKLEQTANQQERRQILQAGGFDYTPDELNLAKAELLESAAINNELSETDLQEIVGGGLHRLISPDGKSSISMSHFFDSFNVYLT</sequence>
<dbReference type="Proteomes" id="UP000001191">
    <property type="component" value="Chromosome"/>
</dbReference>
<evidence type="ECO:0000313" key="3">
    <source>
        <dbReference type="Proteomes" id="UP000001191"/>
    </source>
</evidence>
<dbReference type="NCBIfam" id="TIGR03798">
    <property type="entry name" value="leader_Nif11"/>
    <property type="match status" value="1"/>
</dbReference>
<dbReference type="InterPro" id="IPR022516">
    <property type="entry name" value="CHP03798_Ocin"/>
</dbReference>
<reference evidence="3" key="1">
    <citation type="submission" date="2008-04" db="EMBL/GenBank/DDBJ databases">
        <title>Complete sequence of chromosome of Nostoc punctiforme ATCC 29133.</title>
        <authorList>
            <consortium name="US DOE Joint Genome Institute"/>
            <person name="Copeland A."/>
            <person name="Lucas S."/>
            <person name="Lapidus A."/>
            <person name="Glavina del Rio T."/>
            <person name="Dalin E."/>
            <person name="Tice H."/>
            <person name="Pitluck S."/>
            <person name="Chain P."/>
            <person name="Malfatti S."/>
            <person name="Shin M."/>
            <person name="Vergez L."/>
            <person name="Schmutz J."/>
            <person name="Larimer F."/>
            <person name="Land M."/>
            <person name="Hauser L."/>
            <person name="Kyrpides N."/>
            <person name="Kim E."/>
            <person name="Meeks J.C."/>
            <person name="Elhai J."/>
            <person name="Campbell E.L."/>
            <person name="Thiel T."/>
            <person name="Longmire J."/>
            <person name="Potts M."/>
            <person name="Atlas R."/>
        </authorList>
    </citation>
    <scope>NUCLEOTIDE SEQUENCE [LARGE SCALE GENOMIC DNA]</scope>
    <source>
        <strain evidence="3">ATCC 29133 / PCC 73102</strain>
    </source>
</reference>
<keyword evidence="3" id="KW-1185">Reference proteome</keyword>
<dbReference type="EMBL" id="CP001037">
    <property type="protein sequence ID" value="ACC81657.1"/>
    <property type="molecule type" value="Genomic_DNA"/>
</dbReference>
<dbReference type="AlphaFoldDB" id="B2IYS4"/>
<gene>
    <name evidence="2" type="ordered locus">Npun_R3204</name>
</gene>